<proteinExistence type="predicted"/>
<evidence type="ECO:0000313" key="2">
    <source>
        <dbReference type="Proteomes" id="UP000076962"/>
    </source>
</evidence>
<reference evidence="1 2" key="1">
    <citation type="submission" date="2016-05" db="EMBL/GenBank/DDBJ databases">
        <title>Single-cell genome of chain-forming Candidatus Thiomargarita nelsonii and comparison to other large sulfur-oxidizing bacteria.</title>
        <authorList>
            <person name="Winkel M."/>
            <person name="Salman V."/>
            <person name="Woyke T."/>
            <person name="Schulz-Vogt H."/>
            <person name="Richter M."/>
            <person name="Flood B."/>
            <person name="Bailey J."/>
            <person name="Amann R."/>
            <person name="Mussmann M."/>
        </authorList>
    </citation>
    <scope>NUCLEOTIDE SEQUENCE [LARGE SCALE GENOMIC DNA]</scope>
    <source>
        <strain evidence="1 2">THI036</strain>
    </source>
</reference>
<dbReference type="EMBL" id="LUTY01000592">
    <property type="protein sequence ID" value="OAD23034.1"/>
    <property type="molecule type" value="Genomic_DNA"/>
</dbReference>
<sequence length="65" mass="7650">MSTKTYLTPSPVVLQRNSWFCWAAALESWLKAVNAGRQQYTQYELVEKYATYKGCLRLIVIRYIK</sequence>
<keyword evidence="2" id="KW-1185">Reference proteome</keyword>
<comment type="caution">
    <text evidence="1">The sequence shown here is derived from an EMBL/GenBank/DDBJ whole genome shotgun (WGS) entry which is preliminary data.</text>
</comment>
<protein>
    <submittedName>
        <fullName evidence="1">Uncharacterized protein</fullName>
    </submittedName>
</protein>
<name>A0A0A6NZG4_9GAMM</name>
<organism evidence="1 2">
    <name type="scientific">Candidatus Thiomargarita nelsonii</name>
    <dbReference type="NCBI Taxonomy" id="1003181"/>
    <lineage>
        <taxon>Bacteria</taxon>
        <taxon>Pseudomonadati</taxon>
        <taxon>Pseudomonadota</taxon>
        <taxon>Gammaproteobacteria</taxon>
        <taxon>Thiotrichales</taxon>
        <taxon>Thiotrichaceae</taxon>
        <taxon>Thiomargarita</taxon>
    </lineage>
</organism>
<evidence type="ECO:0000313" key="1">
    <source>
        <dbReference type="EMBL" id="OAD23034.1"/>
    </source>
</evidence>
<dbReference type="AlphaFoldDB" id="A0A0A6NZG4"/>
<gene>
    <name evidence="1" type="ORF">THIOM_001138</name>
</gene>
<dbReference type="Proteomes" id="UP000076962">
    <property type="component" value="Unassembled WGS sequence"/>
</dbReference>
<accession>A0A0A6NZG4</accession>